<dbReference type="EMBL" id="MFGW01000061">
    <property type="protein sequence ID" value="OGF67362.1"/>
    <property type="molecule type" value="Genomic_DNA"/>
</dbReference>
<dbReference type="PANTHER" id="PTHR43586">
    <property type="entry name" value="CYSTEINE DESULFURASE"/>
    <property type="match status" value="1"/>
</dbReference>
<gene>
    <name evidence="2" type="ORF">A2Y62_06230</name>
</gene>
<dbReference type="InterPro" id="IPR015421">
    <property type="entry name" value="PyrdxlP-dep_Trfase_major"/>
</dbReference>
<dbReference type="SUPFAM" id="SSF53383">
    <property type="entry name" value="PLP-dependent transferases"/>
    <property type="match status" value="1"/>
</dbReference>
<dbReference type="Gene3D" id="3.90.1150.10">
    <property type="entry name" value="Aspartate Aminotransferase, domain 1"/>
    <property type="match status" value="1"/>
</dbReference>
<organism evidence="2 3">
    <name type="scientific">Candidatus Fischerbacteria bacterium RBG_13_37_8</name>
    <dbReference type="NCBI Taxonomy" id="1817863"/>
    <lineage>
        <taxon>Bacteria</taxon>
        <taxon>Candidatus Fischeribacteriota</taxon>
    </lineage>
</organism>
<name>A0A1F5VV69_9BACT</name>
<dbReference type="Proteomes" id="UP000178943">
    <property type="component" value="Unassembled WGS sequence"/>
</dbReference>
<accession>A0A1F5VV69</accession>
<evidence type="ECO:0000259" key="1">
    <source>
        <dbReference type="Pfam" id="PF00266"/>
    </source>
</evidence>
<feature type="domain" description="Aminotransferase class V" evidence="1">
    <location>
        <begin position="17"/>
        <end position="365"/>
    </location>
</feature>
<dbReference type="Gene3D" id="3.40.640.10">
    <property type="entry name" value="Type I PLP-dependent aspartate aminotransferase-like (Major domain)"/>
    <property type="match status" value="1"/>
</dbReference>
<evidence type="ECO:0000313" key="3">
    <source>
        <dbReference type="Proteomes" id="UP000178943"/>
    </source>
</evidence>
<dbReference type="InterPro" id="IPR000192">
    <property type="entry name" value="Aminotrans_V_dom"/>
</dbReference>
<dbReference type="InterPro" id="IPR015422">
    <property type="entry name" value="PyrdxlP-dep_Trfase_small"/>
</dbReference>
<dbReference type="Pfam" id="PF00266">
    <property type="entry name" value="Aminotran_5"/>
    <property type="match status" value="1"/>
</dbReference>
<proteinExistence type="predicted"/>
<dbReference type="PANTHER" id="PTHR43586:SF15">
    <property type="entry name" value="BLR3095 PROTEIN"/>
    <property type="match status" value="1"/>
</dbReference>
<dbReference type="STRING" id="1817863.A2Y62_06230"/>
<sequence>MNIEKIRELFPVIKEWIYFNHATGSPLTIKTMEAMNEVLEDMKLHGVMHYTNWVKKVEELRENVAQLINADKERVAIITNYIQGVNIVSNGYDWKEEDTVVLSNAEYESLIYNWLNLASKGVIVKFVSSTDDRVAVEDIMKAVDKYTRMIILSHVQYNNGHRVSFKELSAFCKERDILLVAEGTHSLGAINFNVEQEGVDVLIASGNKWLLGPEGCGILYLSDKALEKLPATTIGWRNADYGEDSSAYPIRFYESARKYEPSGLSMIGVYGLNAAVQLLLETGMLEIEKRVLDLSSHLVAQLQKKNYEIYGSVERDKMSGIVSFYNKLIPAKDIRNTLLKHNIAVAEKRNYVVAGLHFYNTEEEINKMISLLE</sequence>
<reference evidence="2 3" key="1">
    <citation type="journal article" date="2016" name="Nat. Commun.">
        <title>Thousands of microbial genomes shed light on interconnected biogeochemical processes in an aquifer system.</title>
        <authorList>
            <person name="Anantharaman K."/>
            <person name="Brown C.T."/>
            <person name="Hug L.A."/>
            <person name="Sharon I."/>
            <person name="Castelle C.J."/>
            <person name="Probst A.J."/>
            <person name="Thomas B.C."/>
            <person name="Singh A."/>
            <person name="Wilkins M.J."/>
            <person name="Karaoz U."/>
            <person name="Brodie E.L."/>
            <person name="Williams K.H."/>
            <person name="Hubbard S.S."/>
            <person name="Banfield J.F."/>
        </authorList>
    </citation>
    <scope>NUCLEOTIDE SEQUENCE [LARGE SCALE GENOMIC DNA]</scope>
</reference>
<dbReference type="InterPro" id="IPR015424">
    <property type="entry name" value="PyrdxlP-dep_Trfase"/>
</dbReference>
<protein>
    <recommendedName>
        <fullName evidence="1">Aminotransferase class V domain-containing protein</fullName>
    </recommendedName>
</protein>
<comment type="caution">
    <text evidence="2">The sequence shown here is derived from an EMBL/GenBank/DDBJ whole genome shotgun (WGS) entry which is preliminary data.</text>
</comment>
<dbReference type="AlphaFoldDB" id="A0A1F5VV69"/>
<evidence type="ECO:0000313" key="2">
    <source>
        <dbReference type="EMBL" id="OGF67362.1"/>
    </source>
</evidence>